<feature type="transmembrane region" description="Helical" evidence="2">
    <location>
        <begin position="244"/>
        <end position="264"/>
    </location>
</feature>
<dbReference type="GO" id="GO:0038038">
    <property type="term" value="C:G protein-coupled receptor homodimeric complex"/>
    <property type="evidence" value="ECO:0007669"/>
    <property type="project" value="TreeGrafter"/>
</dbReference>
<dbReference type="KEGG" id="tgb:HG536_0B06560"/>
<evidence type="ECO:0000313" key="3">
    <source>
        <dbReference type="EMBL" id="QLL31788.1"/>
    </source>
</evidence>
<sequence length="465" mass="50697">MSASDQGLSELATNASYDPLESYITFTSVYGEDTAVKFANVQNLVNETLNQAIVFGTRCGAAIVTLIMMWMISKNRKTPVFIINQVSLTLVLISSALYFRYLLSGFGSITYALTGFPQLISASDLRAFAASNIVQVLLVASIEASLIFQVKVVFTGEKLRRVGLLLTSISVALGLATVAMYFATAIRSIISLYKDLGKTSDTFYNVSLILLASSINFMTLILVVKLILAIRSRRFLGLKQFDSFHILLIVSCQTLLIPSILFILAYALPKSGSTDVLISVAILVVVLSLPLSSMWASAANNFSNANTSPPEFSSGSSGYYTKGTASLYSESGDEEGRKGIRQVLYARSRRKSSGHGLSDVDSSMFADLSKPVTHDGTDSVQYMKAQSDDTPTKKTDPVVTLYTPNTTIEEDERKFWAGDYASSSNENTPVKKSTNENMNIPPYLLRYDDSSCEGIEGTKKISLKK</sequence>
<dbReference type="GO" id="GO:0004932">
    <property type="term" value="F:mating-type factor pheromone receptor activity"/>
    <property type="evidence" value="ECO:0007669"/>
    <property type="project" value="InterPro"/>
</dbReference>
<feature type="transmembrane region" description="Helical" evidence="2">
    <location>
        <begin position="127"/>
        <end position="150"/>
    </location>
</feature>
<evidence type="ECO:0000256" key="2">
    <source>
        <dbReference type="SAM" id="Phobius"/>
    </source>
</evidence>
<feature type="transmembrane region" description="Helical" evidence="2">
    <location>
        <begin position="276"/>
        <end position="296"/>
    </location>
</feature>
<dbReference type="InterPro" id="IPR000366">
    <property type="entry name" value="GPCR_STE2"/>
</dbReference>
<dbReference type="CDD" id="cd14939">
    <property type="entry name" value="7tmD_STE2"/>
    <property type="match status" value="1"/>
</dbReference>
<accession>A0A7G3ZE52</accession>
<dbReference type="GO" id="GO:0000750">
    <property type="term" value="P:pheromone-dependent signal transduction involved in conjugation with cellular fusion"/>
    <property type="evidence" value="ECO:0007669"/>
    <property type="project" value="TreeGrafter"/>
</dbReference>
<protein>
    <recommendedName>
        <fullName evidence="5">Pheromone alpha factor receptor</fullName>
    </recommendedName>
</protein>
<dbReference type="Pfam" id="PF02116">
    <property type="entry name" value="STE2"/>
    <property type="match status" value="1"/>
</dbReference>
<dbReference type="PANTHER" id="PTHR28009">
    <property type="entry name" value="PHEROMONE ALPHA FACTOR RECEPTOR"/>
    <property type="match status" value="1"/>
</dbReference>
<evidence type="ECO:0000313" key="4">
    <source>
        <dbReference type="Proteomes" id="UP000515788"/>
    </source>
</evidence>
<keyword evidence="2" id="KW-0472">Membrane</keyword>
<dbReference type="GeneID" id="59324907"/>
<name>A0A7G3ZE52_9SACH</name>
<keyword evidence="4" id="KW-1185">Reference proteome</keyword>
<proteinExistence type="predicted"/>
<dbReference type="Proteomes" id="UP000515788">
    <property type="component" value="Chromosome 2"/>
</dbReference>
<dbReference type="AlphaFoldDB" id="A0A7G3ZE52"/>
<dbReference type="EMBL" id="CP059247">
    <property type="protein sequence ID" value="QLL31788.1"/>
    <property type="molecule type" value="Genomic_DNA"/>
</dbReference>
<feature type="transmembrane region" description="Helical" evidence="2">
    <location>
        <begin position="52"/>
        <end position="72"/>
    </location>
</feature>
<keyword evidence="2" id="KW-1133">Transmembrane helix</keyword>
<dbReference type="Gene3D" id="1.10.287.920">
    <property type="entry name" value="Pheromone alpha factor receptor"/>
    <property type="match status" value="1"/>
</dbReference>
<dbReference type="OrthoDB" id="5402633at2759"/>
<dbReference type="PRINTS" id="PR00250">
    <property type="entry name" value="GPCRSTE2"/>
</dbReference>
<dbReference type="InterPro" id="IPR027458">
    <property type="entry name" value="STE2_TM1-TM2_sf"/>
</dbReference>
<gene>
    <name evidence="3" type="ORF">HG536_0B06560</name>
</gene>
<evidence type="ECO:0000256" key="1">
    <source>
        <dbReference type="SAM" id="MobiDB-lite"/>
    </source>
</evidence>
<feature type="transmembrane region" description="Helical" evidence="2">
    <location>
        <begin position="79"/>
        <end position="99"/>
    </location>
</feature>
<evidence type="ECO:0008006" key="5">
    <source>
        <dbReference type="Google" id="ProtNLM"/>
    </source>
</evidence>
<feature type="transmembrane region" description="Helical" evidence="2">
    <location>
        <begin position="162"/>
        <end position="183"/>
    </location>
</feature>
<organism evidence="3 4">
    <name type="scientific">Torulaspora globosa</name>
    <dbReference type="NCBI Taxonomy" id="48254"/>
    <lineage>
        <taxon>Eukaryota</taxon>
        <taxon>Fungi</taxon>
        <taxon>Dikarya</taxon>
        <taxon>Ascomycota</taxon>
        <taxon>Saccharomycotina</taxon>
        <taxon>Saccharomycetes</taxon>
        <taxon>Saccharomycetales</taxon>
        <taxon>Saccharomycetaceae</taxon>
        <taxon>Torulaspora</taxon>
    </lineage>
</organism>
<feature type="region of interest" description="Disordered" evidence="1">
    <location>
        <begin position="418"/>
        <end position="442"/>
    </location>
</feature>
<keyword evidence="2" id="KW-0812">Transmembrane</keyword>
<feature type="compositionally biased region" description="Polar residues" evidence="1">
    <location>
        <begin position="421"/>
        <end position="438"/>
    </location>
</feature>
<dbReference type="PANTHER" id="PTHR28009:SF1">
    <property type="entry name" value="PHEROMONE ALPHA FACTOR RECEPTOR"/>
    <property type="match status" value="1"/>
</dbReference>
<feature type="transmembrane region" description="Helical" evidence="2">
    <location>
        <begin position="203"/>
        <end position="224"/>
    </location>
</feature>
<dbReference type="RefSeq" id="XP_037138463.1">
    <property type="nucleotide sequence ID" value="XM_037282568.1"/>
</dbReference>
<reference evidence="3 4" key="1">
    <citation type="submission" date="2020-06" db="EMBL/GenBank/DDBJ databases">
        <title>The yeast mating-type switching endonuclease HO is a domesticated member of an unorthodox homing genetic element family.</title>
        <authorList>
            <person name="Coughlan A.Y."/>
            <person name="Lombardi L."/>
            <person name="Braun-Galleani S."/>
            <person name="Martos A.R."/>
            <person name="Galeote V."/>
            <person name="Bigey F."/>
            <person name="Dequin S."/>
            <person name="Byrne K.P."/>
            <person name="Wolfe K.H."/>
        </authorList>
    </citation>
    <scope>NUCLEOTIDE SEQUENCE [LARGE SCALE GENOMIC DNA]</scope>
    <source>
        <strain evidence="3 4">CBS764</strain>
    </source>
</reference>